<sequence>MTTKELLKRILMIALPSSAQFLVQYLQMSTDMAFVGHYNTLGLSAIQNARVSYFFFLSFFMSFSTGTNILIAQTLGAKQPERAGRIGETSLCYNQIIGLIYLALWQIFGRTVLTILGAQGEILELSNTYIRILSLQFLFDGMVLTAGAIFQGQGNTLPITIASVIRAGVNIPLDYCMIFGKWGFPEMGVAGAAWATFISSAIGGAAILWMVARNSGVPLTWRGIFDPAMALYSKVVKIGVPAGLEMMIWSAGNTVMVGFLNEIDAEATGFFGITNTVKMFNFSIYFGLGVATISLVGRAVGAKDLLLAKRVGATTLALSLGICIVVGAFFCLFPDPILGLFLNDPERIRALRPLMYVVALMLFPQALNVIGGNSIRARGDTKWMLKTQIIGTLIIIPLSYVAVFPLRTGLFGLLWIIFFDELWRGLANYFRLRWYFKREKQQQAMPAAIAIEMPLS</sequence>
<dbReference type="InterPro" id="IPR048279">
    <property type="entry name" value="MdtK-like"/>
</dbReference>
<evidence type="ECO:0000256" key="10">
    <source>
        <dbReference type="SAM" id="Phobius"/>
    </source>
</evidence>
<reference evidence="11" key="1">
    <citation type="journal article" date="2015" name="PeerJ">
        <title>First genomic representation of candidate bacterial phylum KSB3 points to enhanced environmental sensing as a trigger of wastewater bulking.</title>
        <authorList>
            <person name="Sekiguchi Y."/>
            <person name="Ohashi A."/>
            <person name="Parks D.H."/>
            <person name="Yamauchi T."/>
            <person name="Tyson G.W."/>
            <person name="Hugenholtz P."/>
        </authorList>
    </citation>
    <scope>NUCLEOTIDE SEQUENCE [LARGE SCALE GENOMIC DNA]</scope>
</reference>
<dbReference type="NCBIfam" id="TIGR00797">
    <property type="entry name" value="matE"/>
    <property type="match status" value="1"/>
</dbReference>
<dbReference type="GO" id="GO:0015297">
    <property type="term" value="F:antiporter activity"/>
    <property type="evidence" value="ECO:0007669"/>
    <property type="project" value="UniProtKB-KW"/>
</dbReference>
<keyword evidence="8 10" id="KW-0472">Membrane</keyword>
<dbReference type="GO" id="GO:0006811">
    <property type="term" value="P:monoatomic ion transport"/>
    <property type="evidence" value="ECO:0007669"/>
    <property type="project" value="UniProtKB-KW"/>
</dbReference>
<feature type="transmembrane region" description="Helical" evidence="10">
    <location>
        <begin position="353"/>
        <end position="371"/>
    </location>
</feature>
<keyword evidence="7" id="KW-0406">Ion transport</keyword>
<dbReference type="GO" id="GO:0042910">
    <property type="term" value="F:xenobiotic transmembrane transporter activity"/>
    <property type="evidence" value="ECO:0007669"/>
    <property type="project" value="InterPro"/>
</dbReference>
<comment type="subcellular location">
    <subcellularLocation>
        <location evidence="1">Cell membrane</location>
        <topology evidence="1">Multi-pass membrane protein</topology>
    </subcellularLocation>
</comment>
<evidence type="ECO:0000256" key="9">
    <source>
        <dbReference type="ARBA" id="ARBA00031636"/>
    </source>
</evidence>
<dbReference type="PANTHER" id="PTHR43298:SF2">
    <property type="entry name" value="FMN_FAD EXPORTER YEEO-RELATED"/>
    <property type="match status" value="1"/>
</dbReference>
<evidence type="ECO:0000256" key="8">
    <source>
        <dbReference type="ARBA" id="ARBA00023136"/>
    </source>
</evidence>
<dbReference type="GO" id="GO:0005886">
    <property type="term" value="C:plasma membrane"/>
    <property type="evidence" value="ECO:0007669"/>
    <property type="project" value="UniProtKB-SubCell"/>
</dbReference>
<evidence type="ECO:0000256" key="3">
    <source>
        <dbReference type="ARBA" id="ARBA00022449"/>
    </source>
</evidence>
<dbReference type="PIRSF" id="PIRSF006603">
    <property type="entry name" value="DinF"/>
    <property type="match status" value="1"/>
</dbReference>
<protein>
    <recommendedName>
        <fullName evidence="9">Multidrug-efflux transporter</fullName>
    </recommendedName>
</protein>
<dbReference type="PANTHER" id="PTHR43298">
    <property type="entry name" value="MULTIDRUG RESISTANCE PROTEIN NORM-RELATED"/>
    <property type="match status" value="1"/>
</dbReference>
<evidence type="ECO:0000313" key="12">
    <source>
        <dbReference type="Proteomes" id="UP000030700"/>
    </source>
</evidence>
<dbReference type="Proteomes" id="UP000030700">
    <property type="component" value="Unassembled WGS sequence"/>
</dbReference>
<accession>A0A081BL98</accession>
<dbReference type="AlphaFoldDB" id="A0A081BL98"/>
<dbReference type="HOGENOM" id="CLU_012893_6_5_0"/>
<evidence type="ECO:0000256" key="5">
    <source>
        <dbReference type="ARBA" id="ARBA00022692"/>
    </source>
</evidence>
<evidence type="ECO:0000256" key="6">
    <source>
        <dbReference type="ARBA" id="ARBA00022989"/>
    </source>
</evidence>
<keyword evidence="2" id="KW-0813">Transport</keyword>
<evidence type="ECO:0000256" key="4">
    <source>
        <dbReference type="ARBA" id="ARBA00022475"/>
    </source>
</evidence>
<feature type="transmembrane region" description="Helical" evidence="10">
    <location>
        <begin position="128"/>
        <end position="150"/>
    </location>
</feature>
<dbReference type="EMBL" id="DF820457">
    <property type="protein sequence ID" value="GAK51164.1"/>
    <property type="molecule type" value="Genomic_DNA"/>
</dbReference>
<feature type="transmembrane region" description="Helical" evidence="10">
    <location>
        <begin position="238"/>
        <end position="260"/>
    </location>
</feature>
<keyword evidence="6 10" id="KW-1133">Transmembrane helix</keyword>
<gene>
    <name evidence="11" type="ORF">U14_02406</name>
</gene>
<feature type="transmembrane region" description="Helical" evidence="10">
    <location>
        <begin position="313"/>
        <end position="333"/>
    </location>
</feature>
<organism evidence="11">
    <name type="scientific">Candidatus Moduliflexus flocculans</name>
    <dbReference type="NCBI Taxonomy" id="1499966"/>
    <lineage>
        <taxon>Bacteria</taxon>
        <taxon>Candidatus Moduliflexota</taxon>
        <taxon>Candidatus Moduliflexia</taxon>
        <taxon>Candidatus Moduliflexales</taxon>
        <taxon>Candidatus Moduliflexaceae</taxon>
    </lineage>
</organism>
<dbReference type="InterPro" id="IPR050222">
    <property type="entry name" value="MATE_MdtK"/>
</dbReference>
<evidence type="ECO:0000256" key="1">
    <source>
        <dbReference type="ARBA" id="ARBA00004651"/>
    </source>
</evidence>
<dbReference type="STRING" id="1499966.U14_02406"/>
<keyword evidence="12" id="KW-1185">Reference proteome</keyword>
<feature type="transmembrane region" description="Helical" evidence="10">
    <location>
        <begin position="280"/>
        <end position="301"/>
    </location>
</feature>
<feature type="transmembrane region" description="Helical" evidence="10">
    <location>
        <begin position="51"/>
        <end position="71"/>
    </location>
</feature>
<feature type="transmembrane region" description="Helical" evidence="10">
    <location>
        <begin position="91"/>
        <end position="108"/>
    </location>
</feature>
<keyword evidence="3" id="KW-0050">Antiport</keyword>
<keyword evidence="5 10" id="KW-0812">Transmembrane</keyword>
<feature type="transmembrane region" description="Helical" evidence="10">
    <location>
        <begin position="192"/>
        <end position="212"/>
    </location>
</feature>
<dbReference type="InterPro" id="IPR002528">
    <property type="entry name" value="MATE_fam"/>
</dbReference>
<dbReference type="Pfam" id="PF01554">
    <property type="entry name" value="MatE"/>
    <property type="match status" value="2"/>
</dbReference>
<proteinExistence type="predicted"/>
<name>A0A081BL98_9BACT</name>
<keyword evidence="4" id="KW-1003">Cell membrane</keyword>
<evidence type="ECO:0000256" key="7">
    <source>
        <dbReference type="ARBA" id="ARBA00023065"/>
    </source>
</evidence>
<evidence type="ECO:0000256" key="2">
    <source>
        <dbReference type="ARBA" id="ARBA00022448"/>
    </source>
</evidence>
<evidence type="ECO:0000313" key="11">
    <source>
        <dbReference type="EMBL" id="GAK51164.1"/>
    </source>
</evidence>